<reference evidence="2 3" key="1">
    <citation type="journal article" date="2019" name="Environ. Microbiol.">
        <title>Species interactions and distinct microbial communities in high Arctic permafrost affected cryosols are associated with the CH4 and CO2 gas fluxes.</title>
        <authorList>
            <person name="Altshuler I."/>
            <person name="Hamel J."/>
            <person name="Turney S."/>
            <person name="Magnuson E."/>
            <person name="Levesque R."/>
            <person name="Greer C."/>
            <person name="Whyte L.G."/>
        </authorList>
    </citation>
    <scope>NUCLEOTIDE SEQUENCE [LARGE SCALE GENOMIC DNA]</scope>
    <source>
        <strain evidence="2 3">S9.2P</strain>
    </source>
</reference>
<sequence length="185" mass="20629">MERALPCTCASTARRMRISRWRRRRTKSVRAGGAAAFMAAKLRPGRNLGPMNRRCRPWLLAGALAAAGALPACQRPEEPLRPADLVPRPQLVGALVDLHLLEARVENAALKPDSARALFLAQQKNVFRTHRMTDSSFQHSVRYYGVHGKDLDEIYVVVVDSLEHKVKRLDPTNPRFSPAAMGQTN</sequence>
<comment type="caution">
    <text evidence="2">The sequence shown here is derived from an EMBL/GenBank/DDBJ whole genome shotgun (WGS) entry which is preliminary data.</text>
</comment>
<dbReference type="Pfam" id="PF14129">
    <property type="entry name" value="DUF4296"/>
    <property type="match status" value="1"/>
</dbReference>
<dbReference type="Proteomes" id="UP000317646">
    <property type="component" value="Unassembled WGS sequence"/>
</dbReference>
<keyword evidence="3" id="KW-1185">Reference proteome</keyword>
<evidence type="ECO:0000313" key="2">
    <source>
        <dbReference type="EMBL" id="TPG66790.1"/>
    </source>
</evidence>
<proteinExistence type="predicted"/>
<protein>
    <submittedName>
        <fullName evidence="2">DUF4296 domain-containing protein</fullName>
    </submittedName>
</protein>
<accession>A0A502H060</accession>
<organism evidence="2 3">
    <name type="scientific">Hymenobacter nivis</name>
    <dbReference type="NCBI Taxonomy" id="1850093"/>
    <lineage>
        <taxon>Bacteria</taxon>
        <taxon>Pseudomonadati</taxon>
        <taxon>Bacteroidota</taxon>
        <taxon>Cytophagia</taxon>
        <taxon>Cytophagales</taxon>
        <taxon>Hymenobacteraceae</taxon>
        <taxon>Hymenobacter</taxon>
    </lineage>
</organism>
<dbReference type="EMBL" id="RCYZ01000003">
    <property type="protein sequence ID" value="TPG66790.1"/>
    <property type="molecule type" value="Genomic_DNA"/>
</dbReference>
<gene>
    <name evidence="2" type="ORF">EAH73_09495</name>
</gene>
<evidence type="ECO:0000313" key="3">
    <source>
        <dbReference type="Proteomes" id="UP000317646"/>
    </source>
</evidence>
<name>A0A502H060_9BACT</name>
<feature type="domain" description="DUF4296" evidence="1">
    <location>
        <begin position="82"/>
        <end position="166"/>
    </location>
</feature>
<evidence type="ECO:0000259" key="1">
    <source>
        <dbReference type="Pfam" id="PF14129"/>
    </source>
</evidence>
<dbReference type="AlphaFoldDB" id="A0A502H060"/>
<dbReference type="InterPro" id="IPR025381">
    <property type="entry name" value="DUF4296"/>
</dbReference>